<feature type="domain" description="Integrase catalytic" evidence="2">
    <location>
        <begin position="1221"/>
        <end position="1324"/>
    </location>
</feature>
<name>A0A699GS31_TANCI</name>
<accession>A0A699GS31</accession>
<dbReference type="InterPro" id="IPR043128">
    <property type="entry name" value="Rev_trsase/Diguanyl_cyclase"/>
</dbReference>
<proteinExistence type="predicted"/>
<feature type="compositionally biased region" description="Acidic residues" evidence="1">
    <location>
        <begin position="284"/>
        <end position="301"/>
    </location>
</feature>
<evidence type="ECO:0000313" key="3">
    <source>
        <dbReference type="EMBL" id="GEV82624.1"/>
    </source>
</evidence>
<evidence type="ECO:0000259" key="2">
    <source>
        <dbReference type="PROSITE" id="PS50994"/>
    </source>
</evidence>
<gene>
    <name evidence="3" type="ORF">Tci_154601</name>
</gene>
<protein>
    <recommendedName>
        <fullName evidence="2">Integrase catalytic domain-containing protein</fullName>
    </recommendedName>
</protein>
<dbReference type="PROSITE" id="PS50994">
    <property type="entry name" value="INTEGRASE"/>
    <property type="match status" value="1"/>
</dbReference>
<dbReference type="SUPFAM" id="SSF53098">
    <property type="entry name" value="Ribonuclease H-like"/>
    <property type="match status" value="1"/>
</dbReference>
<dbReference type="InterPro" id="IPR001584">
    <property type="entry name" value="Integrase_cat-core"/>
</dbReference>
<dbReference type="PANTHER" id="PTHR48475:SF2">
    <property type="entry name" value="RIBONUCLEASE H"/>
    <property type="match status" value="1"/>
</dbReference>
<dbReference type="CDD" id="cd01647">
    <property type="entry name" value="RT_LTR"/>
    <property type="match status" value="1"/>
</dbReference>
<sequence length="1372" mass="155785">MHLLFMQYEQERSRKGTKGSRNRNPNWLLGVKIKRMERISSLMLPSPRFPLHPRGKILIRTQYVINAMRHVIGRGTVLNGQSTEVDAPPDIIDVVDEDDAIIDDEDALPHDLADSDDEDLINMSADVARSHGGNGGGEDRPPPHHVPTGCEDCFANRGTLPEPLKIGKTGQRARSYLDRDLGHLFALEMRWRVYVQRQSSTTQEYRSLIDTFFMAHIVNGVFTRDEDCLIYEEMRRLEATSTYTDDEINRVARMGKQRGHIPGVGRVLPAQFESAGANGSGGSGDDEDSVDDQEDEDEDGDGDNHHLILMPEFSPRVTPEARLTRVVPLCVGATPHQWPKISSDTGRLNGPTPITSINQTNTNADYDGPPDLQDQILSHISSLKALVKKHNESLTGLLKPIRLSFDNEGGPEEEHDEELEDLRKPYKEDVPATLDGPARGWFDRLPNGCIDNWMDLREAFVERFALRRKCCKDPTEVAKIISAFLSNSKCPELARRFSDQVSQTVTEMMRRVDDFVKSEEVFKNTELLKGEHPDRPAITQFRGSHPPRHSYGSRPSRADIYRRGDHYQPYITPRAPDRRYDNRRREVNHLRLDSLTKRPSEILAIELQLRLPPCPPTLEIVLKSGKLNHLIKDVRQRGGDRGRQTGNNNGRRKVINMVWQSNNGLKRKSLYKKFEEWMDVPITFPPVSKDDVSDGPLIVEAEVEGHWIRRVFVDQGAAVQVMFEHCFDNLSSDIKARLASTQTEAYRLARASGNFIHHSRYDEVSNTKRNRYHMRPGKADILVPMVGKKCGETRGNGGVPRRLVRNALNVNHSVPLVTQKQRVLGTEKSKVVKREVEEWVKARIVRPVKYPTWISNLVLVKKADNTWRMCIDFKNLNTACPKDYFPLPEIDLKIKAIMRHPFKCFLDAYKGYYQIQMSEEDEDKQPSIQTTGPFQTQLGRNLEAYVDDMVIMSKTEQDMVRGAIPHVIQNTKNITKENKEDYRWIEEAEHAFQELKKFILELPTLTTLELKETLFVYLATSHDVVKTSTMPTSPILKATTILRGSPHKGAYNITYIPRTAVKGQILADFIKEIPTGTQHIEACNLAEEEDSKGWTLYTDGASSQKGVRAGLILIDPSGTEYTYAIRLPSTNNEAEYEALLAGLRIARNMKVQTLDVKKSKPKGECAKKFSFGRLQPSDEGDTSRSIELKVRGCLGGPLQVNYIIMEVHEGACGMHAGARFGLPRVIVADNRTQLVNDPFKSWCEKWKIKHMNTPVVHPQANGLVERANKSLMHGLKARLERERNEEEMRLNLDLSQERKETTAIREAKYKKDGGTILQQKGSSHVIQSRRFRISKERNQQGRESGKVGSKLGRTVSGNRSIRQWLVQVSNHE</sequence>
<comment type="caution">
    <text evidence="3">The sequence shown here is derived from an EMBL/GenBank/DDBJ whole genome shotgun (WGS) entry which is preliminary data.</text>
</comment>
<dbReference type="PANTHER" id="PTHR48475">
    <property type="entry name" value="RIBONUCLEASE H"/>
    <property type="match status" value="1"/>
</dbReference>
<dbReference type="GO" id="GO:0015074">
    <property type="term" value="P:DNA integration"/>
    <property type="evidence" value="ECO:0007669"/>
    <property type="project" value="InterPro"/>
</dbReference>
<dbReference type="SUPFAM" id="SSF56672">
    <property type="entry name" value="DNA/RNA polymerases"/>
    <property type="match status" value="1"/>
</dbReference>
<dbReference type="Gene3D" id="3.10.10.10">
    <property type="entry name" value="HIV Type 1 Reverse Transcriptase, subunit A, domain 1"/>
    <property type="match status" value="1"/>
</dbReference>
<reference evidence="3" key="1">
    <citation type="journal article" date="2019" name="Sci. Rep.">
        <title>Draft genome of Tanacetum cinerariifolium, the natural source of mosquito coil.</title>
        <authorList>
            <person name="Yamashiro T."/>
            <person name="Shiraishi A."/>
            <person name="Satake H."/>
            <person name="Nakayama K."/>
        </authorList>
    </citation>
    <scope>NUCLEOTIDE SEQUENCE</scope>
</reference>
<feature type="region of interest" description="Disordered" evidence="1">
    <location>
        <begin position="535"/>
        <end position="559"/>
    </location>
</feature>
<dbReference type="EMBL" id="BKCJ010035568">
    <property type="protein sequence ID" value="GEV82624.1"/>
    <property type="molecule type" value="Genomic_DNA"/>
</dbReference>
<dbReference type="Gene3D" id="3.30.70.270">
    <property type="match status" value="1"/>
</dbReference>
<dbReference type="InterPro" id="IPR012337">
    <property type="entry name" value="RNaseH-like_sf"/>
</dbReference>
<feature type="region of interest" description="Disordered" evidence="1">
    <location>
        <begin position="273"/>
        <end position="307"/>
    </location>
</feature>
<dbReference type="InterPro" id="IPR043502">
    <property type="entry name" value="DNA/RNA_pol_sf"/>
</dbReference>
<dbReference type="InterPro" id="IPR036397">
    <property type="entry name" value="RNaseH_sf"/>
</dbReference>
<evidence type="ECO:0000256" key="1">
    <source>
        <dbReference type="SAM" id="MobiDB-lite"/>
    </source>
</evidence>
<organism evidence="3">
    <name type="scientific">Tanacetum cinerariifolium</name>
    <name type="common">Dalmatian daisy</name>
    <name type="synonym">Chrysanthemum cinerariifolium</name>
    <dbReference type="NCBI Taxonomy" id="118510"/>
    <lineage>
        <taxon>Eukaryota</taxon>
        <taxon>Viridiplantae</taxon>
        <taxon>Streptophyta</taxon>
        <taxon>Embryophyta</taxon>
        <taxon>Tracheophyta</taxon>
        <taxon>Spermatophyta</taxon>
        <taxon>Magnoliopsida</taxon>
        <taxon>eudicotyledons</taxon>
        <taxon>Gunneridae</taxon>
        <taxon>Pentapetalae</taxon>
        <taxon>asterids</taxon>
        <taxon>campanulids</taxon>
        <taxon>Asterales</taxon>
        <taxon>Asteraceae</taxon>
        <taxon>Asteroideae</taxon>
        <taxon>Anthemideae</taxon>
        <taxon>Anthemidinae</taxon>
        <taxon>Tanacetum</taxon>
    </lineage>
</organism>
<dbReference type="GO" id="GO:0003676">
    <property type="term" value="F:nucleic acid binding"/>
    <property type="evidence" value="ECO:0007669"/>
    <property type="project" value="InterPro"/>
</dbReference>
<dbReference type="Gene3D" id="3.30.420.10">
    <property type="entry name" value="Ribonuclease H-like superfamily/Ribonuclease H"/>
    <property type="match status" value="2"/>
</dbReference>